<evidence type="ECO:0000256" key="9">
    <source>
        <dbReference type="ARBA" id="ARBA00022982"/>
    </source>
</evidence>
<name>A0A6S6UHZ0_9GAMM</name>
<evidence type="ECO:0000256" key="16">
    <source>
        <dbReference type="PIRSR" id="PIRSR038455-2"/>
    </source>
</evidence>
<dbReference type="SUPFAM" id="SSF46626">
    <property type="entry name" value="Cytochrome c"/>
    <property type="match status" value="2"/>
</dbReference>
<feature type="binding site" description="covalent" evidence="16">
    <location>
        <position position="98"/>
    </location>
    <ligand>
        <name>heme c</name>
        <dbReference type="ChEBI" id="CHEBI:61717"/>
        <label>1</label>
    </ligand>
</feature>
<feature type="binding site" description="axial binding residue" evidence="17">
    <location>
        <position position="239"/>
    </location>
    <ligand>
        <name>heme c</name>
        <dbReference type="ChEBI" id="CHEBI:61717"/>
        <label>2</label>
    </ligand>
    <ligandPart>
        <name>Fe</name>
        <dbReference type="ChEBI" id="CHEBI:18248"/>
    </ligandPart>
</feature>
<feature type="chain" id="PRO_5028365988" description="SoxAX cytochrome complex subunit A" evidence="18">
    <location>
        <begin position="25"/>
        <end position="278"/>
    </location>
</feature>
<keyword evidence="3 14" id="KW-0813">Transport</keyword>
<evidence type="ECO:0000256" key="6">
    <source>
        <dbReference type="ARBA" id="ARBA00022723"/>
    </source>
</evidence>
<evidence type="ECO:0000256" key="1">
    <source>
        <dbReference type="ARBA" id="ARBA00004418"/>
    </source>
</evidence>
<comment type="subcellular location">
    <subcellularLocation>
        <location evidence="1 14">Periplasm</location>
    </subcellularLocation>
</comment>
<evidence type="ECO:0000256" key="14">
    <source>
        <dbReference type="PIRNR" id="PIRNR038455"/>
    </source>
</evidence>
<evidence type="ECO:0000256" key="13">
    <source>
        <dbReference type="ARBA" id="ARBA00048423"/>
    </source>
</evidence>
<evidence type="ECO:0000256" key="15">
    <source>
        <dbReference type="PIRSR" id="PIRSR038455-1"/>
    </source>
</evidence>
<evidence type="ECO:0000313" key="20">
    <source>
        <dbReference type="EMBL" id="CAA6828977.1"/>
    </source>
</evidence>
<feature type="signal peptide" evidence="18">
    <location>
        <begin position="1"/>
        <end position="24"/>
    </location>
</feature>
<keyword evidence="5 14" id="KW-0808">Transferase</keyword>
<dbReference type="InterPro" id="IPR025710">
    <property type="entry name" value="SoxA"/>
</dbReference>
<evidence type="ECO:0000256" key="7">
    <source>
        <dbReference type="ARBA" id="ARBA00022729"/>
    </source>
</evidence>
<feature type="active site" description="Cysteine persulfide intermediate" evidence="15">
    <location>
        <position position="239"/>
    </location>
</feature>
<dbReference type="Gene3D" id="1.10.760.10">
    <property type="entry name" value="Cytochrome c-like domain"/>
    <property type="match status" value="2"/>
</dbReference>
<feature type="binding site" description="covalent" evidence="16">
    <location>
        <position position="192"/>
    </location>
    <ligand>
        <name>heme c</name>
        <dbReference type="ChEBI" id="CHEBI:61717"/>
        <label>2</label>
    </ligand>
</feature>
<protein>
    <recommendedName>
        <fullName evidence="14">SoxAX cytochrome complex subunit A</fullName>
        <ecNumber evidence="14">2.8.5.2</ecNumber>
    </recommendedName>
    <alternativeName>
        <fullName evidence="14">Protein SoxA</fullName>
    </alternativeName>
    <alternativeName>
        <fullName evidence="14">Sulfur oxidizing protein A</fullName>
    </alternativeName>
    <alternativeName>
        <fullName evidence="14">Thiosulfate-oxidizing multienzyme system protein SoxA</fullName>
    </alternativeName>
</protein>
<evidence type="ECO:0000256" key="12">
    <source>
        <dbReference type="ARBA" id="ARBA00048077"/>
    </source>
</evidence>
<dbReference type="GO" id="GO:0019417">
    <property type="term" value="P:sulfur oxidation"/>
    <property type="evidence" value="ECO:0007669"/>
    <property type="project" value="InterPro"/>
</dbReference>
<dbReference type="GO" id="GO:0042597">
    <property type="term" value="C:periplasmic space"/>
    <property type="evidence" value="ECO:0007669"/>
    <property type="project" value="UniProtKB-SubCell"/>
</dbReference>
<keyword evidence="4 14" id="KW-0349">Heme</keyword>
<keyword evidence="7 18" id="KW-0732">Signal</keyword>
<keyword evidence="9 14" id="KW-0249">Electron transport</keyword>
<feature type="binding site" description="axial binding residue" evidence="17">
    <location>
        <position position="129"/>
    </location>
    <ligand>
        <name>heme c</name>
        <dbReference type="ChEBI" id="CHEBI:61717"/>
        <label>1</label>
    </ligand>
    <ligandPart>
        <name>Fe</name>
        <dbReference type="ChEBI" id="CHEBI:18248"/>
    </ligandPart>
</feature>
<sequence length="278" mass="31542">MKKLSVVLAVSALFMATTASITHATPDEDYASVKSFFKKKFKDVDEAAYGDGAYVFREDAYEQFKELEADFPPYEDQVAEGEEMWNTAFANGKTYKDCLGEVDTVRAQYPKYDEENDTILTLEGQINACRKANDEKPLKWKKGPMASLSGYIADQAEGQKIDVKIPNEKAEKWYEKGKNFFYAKRGQLNMSCADCHVAYAGNRIRAEILSPVVGQVTHFPTYRAKWGQLGTLHRRYGGCNQQVRAKDFKAQSDEYKALEYFHTAMSNGLEWTGPAFRK</sequence>
<dbReference type="InterPro" id="IPR036909">
    <property type="entry name" value="Cyt_c-like_dom_sf"/>
</dbReference>
<comment type="catalytic activity">
    <reaction evidence="12 14">
        <text>L-cysteinyl-[SoxY protein] + thiosulfate + 2 Fe(III)-[cytochrome c] = S-sulfosulfanyl-L-cysteinyl-[SoxY protein] + 2 Fe(II)-[cytochrome c] + 2 H(+)</text>
        <dbReference type="Rhea" id="RHEA:56720"/>
        <dbReference type="Rhea" id="RHEA-COMP:10350"/>
        <dbReference type="Rhea" id="RHEA-COMP:14328"/>
        <dbReference type="Rhea" id="RHEA-COMP:14399"/>
        <dbReference type="Rhea" id="RHEA-COMP:14691"/>
        <dbReference type="ChEBI" id="CHEBI:15378"/>
        <dbReference type="ChEBI" id="CHEBI:29033"/>
        <dbReference type="ChEBI" id="CHEBI:29034"/>
        <dbReference type="ChEBI" id="CHEBI:29950"/>
        <dbReference type="ChEBI" id="CHEBI:33542"/>
        <dbReference type="ChEBI" id="CHEBI:139321"/>
        <dbReference type="EC" id="2.8.5.2"/>
    </reaction>
</comment>
<evidence type="ECO:0000256" key="5">
    <source>
        <dbReference type="ARBA" id="ARBA00022679"/>
    </source>
</evidence>
<comment type="subunit">
    <text evidence="2 14">Heterodimer of SoxA and SoxX.</text>
</comment>
<proteinExistence type="inferred from homology"/>
<accession>A0A6S6UHZ0</accession>
<organism evidence="20">
    <name type="scientific">uncultured Thiotrichaceae bacterium</name>
    <dbReference type="NCBI Taxonomy" id="298394"/>
    <lineage>
        <taxon>Bacteria</taxon>
        <taxon>Pseudomonadati</taxon>
        <taxon>Pseudomonadota</taxon>
        <taxon>Gammaproteobacteria</taxon>
        <taxon>Thiotrichales</taxon>
        <taxon>Thiotrichaceae</taxon>
        <taxon>environmental samples</taxon>
    </lineage>
</organism>
<evidence type="ECO:0000256" key="4">
    <source>
        <dbReference type="ARBA" id="ARBA00022617"/>
    </source>
</evidence>
<comment type="cofactor">
    <cofactor evidence="16">
        <name>heme</name>
        <dbReference type="ChEBI" id="CHEBI:30413"/>
    </cofactor>
    <text evidence="16">Binds 2 heme groups per subunit.</text>
</comment>
<dbReference type="GO" id="GO:0016669">
    <property type="term" value="F:oxidoreductase activity, acting on a sulfur group of donors, cytochrome as acceptor"/>
    <property type="evidence" value="ECO:0007669"/>
    <property type="project" value="InterPro"/>
</dbReference>
<feature type="domain" description="Cytochrome c" evidence="19">
    <location>
        <begin position="80"/>
        <end position="161"/>
    </location>
</feature>
<dbReference type="AlphaFoldDB" id="A0A6S6UHZ0"/>
<evidence type="ECO:0000259" key="19">
    <source>
        <dbReference type="Pfam" id="PF21342"/>
    </source>
</evidence>
<dbReference type="GO" id="GO:0070069">
    <property type="term" value="C:cytochrome complex"/>
    <property type="evidence" value="ECO:0007669"/>
    <property type="project" value="InterPro"/>
</dbReference>
<keyword evidence="8 14" id="KW-0574">Periplasm</keyword>
<evidence type="ECO:0000256" key="11">
    <source>
        <dbReference type="ARBA" id="ARBA00025746"/>
    </source>
</evidence>
<keyword evidence="10 14" id="KW-0408">Iron</keyword>
<gene>
    <name evidence="20" type="ORF">HELGO_WM52051</name>
</gene>
<feature type="domain" description="Cytochrome c" evidence="19">
    <location>
        <begin position="176"/>
        <end position="269"/>
    </location>
</feature>
<evidence type="ECO:0000256" key="18">
    <source>
        <dbReference type="SAM" id="SignalP"/>
    </source>
</evidence>
<dbReference type="NCBIfam" id="TIGR04484">
    <property type="entry name" value="thiosulf_SoxA"/>
    <property type="match status" value="1"/>
</dbReference>
<feature type="binding site" description="covalent" evidence="16">
    <location>
        <position position="195"/>
    </location>
    <ligand>
        <name>heme c</name>
        <dbReference type="ChEBI" id="CHEBI:61717"/>
        <label>2</label>
    </ligand>
</feature>
<dbReference type="PIRSF" id="PIRSF038455">
    <property type="entry name" value="SoxA"/>
    <property type="match status" value="1"/>
</dbReference>
<dbReference type="GO" id="GO:0020037">
    <property type="term" value="F:heme binding"/>
    <property type="evidence" value="ECO:0007669"/>
    <property type="project" value="InterPro"/>
</dbReference>
<evidence type="ECO:0000256" key="3">
    <source>
        <dbReference type="ARBA" id="ARBA00022448"/>
    </source>
</evidence>
<feature type="binding site" evidence="16">
    <location>
        <position position="235"/>
    </location>
    <ligand>
        <name>substrate</name>
    </ligand>
</feature>
<dbReference type="GO" id="GO:0046872">
    <property type="term" value="F:metal ion binding"/>
    <property type="evidence" value="ECO:0007669"/>
    <property type="project" value="UniProtKB-KW"/>
</dbReference>
<feature type="binding site" description="axial binding residue" evidence="17">
    <location>
        <position position="196"/>
    </location>
    <ligand>
        <name>heme c</name>
        <dbReference type="ChEBI" id="CHEBI:61717"/>
        <label>2</label>
    </ligand>
    <ligandPart>
        <name>Fe</name>
        <dbReference type="ChEBI" id="CHEBI:18248"/>
    </ligandPart>
</feature>
<dbReference type="GO" id="GO:0009055">
    <property type="term" value="F:electron transfer activity"/>
    <property type="evidence" value="ECO:0007669"/>
    <property type="project" value="InterPro"/>
</dbReference>
<keyword evidence="6 14" id="KW-0479">Metal-binding</keyword>
<dbReference type="Pfam" id="PF21342">
    <property type="entry name" value="SoxA-TsdA_cyt-c"/>
    <property type="match status" value="2"/>
</dbReference>
<evidence type="ECO:0000256" key="2">
    <source>
        <dbReference type="ARBA" id="ARBA00011530"/>
    </source>
</evidence>
<dbReference type="EMBL" id="CACVAT010000488">
    <property type="protein sequence ID" value="CAA6828977.1"/>
    <property type="molecule type" value="Genomic_DNA"/>
</dbReference>
<dbReference type="EC" id="2.8.5.2" evidence="14"/>
<reference evidence="20" key="1">
    <citation type="submission" date="2020-01" db="EMBL/GenBank/DDBJ databases">
        <authorList>
            <person name="Meier V. D."/>
            <person name="Meier V D."/>
        </authorList>
    </citation>
    <scope>NUCLEOTIDE SEQUENCE</scope>
    <source>
        <strain evidence="20">HLG_WM_MAG_09</strain>
    </source>
</reference>
<dbReference type="GO" id="GO:0016740">
    <property type="term" value="F:transferase activity"/>
    <property type="evidence" value="ECO:0007669"/>
    <property type="project" value="UniProtKB-KW"/>
</dbReference>
<evidence type="ECO:0000256" key="17">
    <source>
        <dbReference type="PIRSR" id="PIRSR038455-3"/>
    </source>
</evidence>
<comment type="catalytic activity">
    <reaction evidence="13 14">
        <text>S-sulfanyl-L-cysteinyl-[SoxY protein] + thiosulfate + 2 Fe(III)-[cytochrome c] = S-(2-sulfodisulfanyl)-L-cysteinyl-[SoxY protein] + 2 Fe(II)-[cytochrome c] + 2 H(+)</text>
        <dbReference type="Rhea" id="RHEA:51224"/>
        <dbReference type="Rhea" id="RHEA-COMP:10350"/>
        <dbReference type="Rhea" id="RHEA-COMP:14399"/>
        <dbReference type="Rhea" id="RHEA-COMP:14689"/>
        <dbReference type="Rhea" id="RHEA-COMP:14690"/>
        <dbReference type="ChEBI" id="CHEBI:15378"/>
        <dbReference type="ChEBI" id="CHEBI:29033"/>
        <dbReference type="ChEBI" id="CHEBI:29034"/>
        <dbReference type="ChEBI" id="CHEBI:33542"/>
        <dbReference type="ChEBI" id="CHEBI:61963"/>
        <dbReference type="ChEBI" id="CHEBI:140664"/>
        <dbReference type="EC" id="2.8.5.2"/>
    </reaction>
</comment>
<dbReference type="InterPro" id="IPR009056">
    <property type="entry name" value="Cyt_c-like_dom"/>
</dbReference>
<evidence type="ECO:0000256" key="8">
    <source>
        <dbReference type="ARBA" id="ARBA00022764"/>
    </source>
</evidence>
<comment type="similarity">
    <text evidence="11 14">Belongs to the SoxA family.</text>
</comment>
<evidence type="ECO:0000256" key="10">
    <source>
        <dbReference type="ARBA" id="ARBA00023004"/>
    </source>
</evidence>